<evidence type="ECO:0000313" key="12">
    <source>
        <dbReference type="RefSeq" id="XP_025075181.1"/>
    </source>
</evidence>
<dbReference type="GO" id="GO:0007165">
    <property type="term" value="P:signal transduction"/>
    <property type="evidence" value="ECO:0007669"/>
    <property type="project" value="UniProtKB-KW"/>
</dbReference>
<keyword evidence="11" id="KW-1185">Reference proteome</keyword>
<keyword evidence="6 10" id="KW-1133">Transmembrane helix</keyword>
<keyword evidence="8 10" id="KW-0675">Receptor</keyword>
<evidence type="ECO:0000256" key="7">
    <source>
        <dbReference type="ARBA" id="ARBA00023136"/>
    </source>
</evidence>
<dbReference type="GO" id="GO:0004984">
    <property type="term" value="F:olfactory receptor activity"/>
    <property type="evidence" value="ECO:0007669"/>
    <property type="project" value="InterPro"/>
</dbReference>
<comment type="subcellular location">
    <subcellularLocation>
        <location evidence="1 10">Cell membrane</location>
        <topology evidence="1 10">Multi-pass membrane protein</topology>
    </subcellularLocation>
</comment>
<accession>A0A8N1S8V8</accession>
<organism evidence="11 12">
    <name type="scientific">Pogonomyrmex barbatus</name>
    <name type="common">red harvester ant</name>
    <dbReference type="NCBI Taxonomy" id="144034"/>
    <lineage>
        <taxon>Eukaryota</taxon>
        <taxon>Metazoa</taxon>
        <taxon>Ecdysozoa</taxon>
        <taxon>Arthropoda</taxon>
        <taxon>Hexapoda</taxon>
        <taxon>Insecta</taxon>
        <taxon>Pterygota</taxon>
        <taxon>Neoptera</taxon>
        <taxon>Endopterygota</taxon>
        <taxon>Hymenoptera</taxon>
        <taxon>Apocrita</taxon>
        <taxon>Aculeata</taxon>
        <taxon>Formicoidea</taxon>
        <taxon>Formicidae</taxon>
        <taxon>Myrmicinae</taxon>
        <taxon>Pogonomyrmex</taxon>
    </lineage>
</organism>
<keyword evidence="5 10" id="KW-0552">Olfaction</keyword>
<dbReference type="Proteomes" id="UP000504615">
    <property type="component" value="Unplaced"/>
</dbReference>
<comment type="similarity">
    <text evidence="10">Belongs to the insect chemoreceptor superfamily. Heteromeric odorant receptor channel (TC 1.A.69) family.</text>
</comment>
<evidence type="ECO:0000256" key="2">
    <source>
        <dbReference type="ARBA" id="ARBA00022475"/>
    </source>
</evidence>
<dbReference type="GO" id="GO:0005886">
    <property type="term" value="C:plasma membrane"/>
    <property type="evidence" value="ECO:0007669"/>
    <property type="project" value="UniProtKB-SubCell"/>
</dbReference>
<dbReference type="Pfam" id="PF02949">
    <property type="entry name" value="7tm_6"/>
    <property type="match status" value="1"/>
</dbReference>
<dbReference type="PANTHER" id="PTHR21137">
    <property type="entry name" value="ODORANT RECEPTOR"/>
    <property type="match status" value="1"/>
</dbReference>
<dbReference type="RefSeq" id="XP_025075181.1">
    <property type="nucleotide sequence ID" value="XM_025219396.1"/>
</dbReference>
<evidence type="ECO:0000256" key="1">
    <source>
        <dbReference type="ARBA" id="ARBA00004651"/>
    </source>
</evidence>
<keyword evidence="4 10" id="KW-0812">Transmembrane</keyword>
<comment type="caution">
    <text evidence="10">Lacks conserved residue(s) required for the propagation of feature annotation.</text>
</comment>
<evidence type="ECO:0000256" key="4">
    <source>
        <dbReference type="ARBA" id="ARBA00022692"/>
    </source>
</evidence>
<keyword evidence="3 10" id="KW-0716">Sensory transduction</keyword>
<evidence type="ECO:0000256" key="8">
    <source>
        <dbReference type="ARBA" id="ARBA00023170"/>
    </source>
</evidence>
<reference evidence="12" key="1">
    <citation type="submission" date="2025-08" db="UniProtKB">
        <authorList>
            <consortium name="RefSeq"/>
        </authorList>
    </citation>
    <scope>IDENTIFICATION</scope>
</reference>
<sequence>MDSVQGQYMRINQMLMCLIGQWPYQEVWERFLIQFVFVPAVFSQAVLQGGGMITAWFADDIDAFMESSSPFVISLMCICKHINYTYNHEQMRRLTVIMADDWNIYSKLSYEYDILCRNYAMGRKITIAYAVSLYGSMTPFLVVPVVLNTASFMGLYNISEGRPLMFRTEYFVDSEKYYYPLLVHSYIGTLGFVSIVVAIDSMLVFHIQHECGMCEILGYQLGQIVDEDTLDINLYPSKKEAASYMYIKNCVIMHNHIIEYAKRLETANTTSYFFQLGFNMMGMTFTIFQAVVKLSDPNEALRYASFTVCLLSVLFLESWPGQQLSDYTDKIFAFTTNGRWYQSSLRVRKVISIMLSRSYVPIRITAGKLYTLNLANFSAVVRTSFSYFTVLLSMQ</sequence>
<evidence type="ECO:0000256" key="10">
    <source>
        <dbReference type="RuleBase" id="RU351113"/>
    </source>
</evidence>
<dbReference type="GeneID" id="105431363"/>
<evidence type="ECO:0000256" key="6">
    <source>
        <dbReference type="ARBA" id="ARBA00022989"/>
    </source>
</evidence>
<gene>
    <name evidence="12" type="primary">LOC105431363</name>
</gene>
<proteinExistence type="inferred from homology"/>
<dbReference type="PANTHER" id="PTHR21137:SF35">
    <property type="entry name" value="ODORANT RECEPTOR 19A-RELATED"/>
    <property type="match status" value="1"/>
</dbReference>
<keyword evidence="7 10" id="KW-0472">Membrane</keyword>
<evidence type="ECO:0000256" key="5">
    <source>
        <dbReference type="ARBA" id="ARBA00022725"/>
    </source>
</evidence>
<feature type="transmembrane region" description="Helical" evidence="10">
    <location>
        <begin position="127"/>
        <end position="157"/>
    </location>
</feature>
<keyword evidence="2" id="KW-1003">Cell membrane</keyword>
<dbReference type="GO" id="GO:0005549">
    <property type="term" value="F:odorant binding"/>
    <property type="evidence" value="ECO:0007669"/>
    <property type="project" value="InterPro"/>
</dbReference>
<dbReference type="OrthoDB" id="6614360at2759"/>
<name>A0A8N1S8V8_9HYME</name>
<evidence type="ECO:0000313" key="11">
    <source>
        <dbReference type="Proteomes" id="UP000504615"/>
    </source>
</evidence>
<feature type="transmembrane region" description="Helical" evidence="10">
    <location>
        <begin position="177"/>
        <end position="199"/>
    </location>
</feature>
<protein>
    <recommendedName>
        <fullName evidence="10">Odorant receptor</fullName>
    </recommendedName>
</protein>
<evidence type="ECO:0000256" key="3">
    <source>
        <dbReference type="ARBA" id="ARBA00022606"/>
    </source>
</evidence>
<dbReference type="InterPro" id="IPR004117">
    <property type="entry name" value="7tm6_olfct_rcpt"/>
</dbReference>
<dbReference type="AlphaFoldDB" id="A0A8N1S8V8"/>
<keyword evidence="9 10" id="KW-0807">Transducer</keyword>
<feature type="transmembrane region" description="Helical" evidence="10">
    <location>
        <begin position="272"/>
        <end position="294"/>
    </location>
</feature>
<evidence type="ECO:0000256" key="9">
    <source>
        <dbReference type="ARBA" id="ARBA00023224"/>
    </source>
</evidence>